<dbReference type="FunFam" id="1.10.1200.10:FF:000021">
    <property type="entry name" value="Isochorismatase"/>
    <property type="match status" value="1"/>
</dbReference>
<dbReference type="RefSeq" id="WP_077997407.1">
    <property type="nucleotide sequence ID" value="NZ_CP019655.1"/>
</dbReference>
<evidence type="ECO:0000259" key="9">
    <source>
        <dbReference type="PROSITE" id="PS50075"/>
    </source>
</evidence>
<dbReference type="PANTHER" id="PTHR43540">
    <property type="entry name" value="PEROXYUREIDOACRYLATE/UREIDOACRYLATE AMIDOHYDROLASE-RELATED"/>
    <property type="match status" value="1"/>
</dbReference>
<dbReference type="SUPFAM" id="SSF47336">
    <property type="entry name" value="ACP-like"/>
    <property type="match status" value="1"/>
</dbReference>
<evidence type="ECO:0000256" key="5">
    <source>
        <dbReference type="ARBA" id="ARBA00022553"/>
    </source>
</evidence>
<comment type="cofactor">
    <cofactor evidence="8">
        <name>pantetheine 4'-phosphate</name>
        <dbReference type="ChEBI" id="CHEBI:47942"/>
    </cofactor>
    <text evidence="8">Binds 1 phosphopantetheine covalently.</text>
</comment>
<dbReference type="GO" id="GO:0008908">
    <property type="term" value="F:isochorismatase activity"/>
    <property type="evidence" value="ECO:0007669"/>
    <property type="project" value="UniProtKB-EC"/>
</dbReference>
<reference evidence="11" key="1">
    <citation type="submission" date="2017-02" db="EMBL/GenBank/DDBJ databases">
        <title>Delineation of Paenibacillus larvae strains originating from foulbrood outbreaks.</title>
        <authorList>
            <person name="Beims H."/>
            <person name="Bunk B."/>
            <person name="Sproeer C."/>
            <person name="Mohr K.I."/>
            <person name="Pradella S."/>
            <person name="Guenther G."/>
            <person name="Rohde M."/>
            <person name="von der Ohe W."/>
            <person name="Steinert M."/>
        </authorList>
    </citation>
    <scope>NUCLEOTIDE SEQUENCE [LARGE SCALE GENOMIC DNA]</scope>
    <source>
        <strain evidence="11">Eric_III</strain>
    </source>
</reference>
<feature type="modified residue" description="O-(pantetheine 4'-phosphoryl)serine" evidence="8">
    <location>
        <position position="256"/>
    </location>
</feature>
<dbReference type="AlphaFoldDB" id="A0A2L1UDB3"/>
<keyword evidence="5 8" id="KW-0597">Phosphoprotein</keyword>
<dbReference type="Gene3D" id="3.40.50.850">
    <property type="entry name" value="Isochorismatase-like"/>
    <property type="match status" value="1"/>
</dbReference>
<keyword evidence="6 10" id="KW-0378">Hydrolase</keyword>
<protein>
    <recommendedName>
        <fullName evidence="3">isochorismatase</fullName>
        <ecNumber evidence="3">3.3.2.1</ecNumber>
    </recommendedName>
</protein>
<comment type="pathway">
    <text evidence="1">Siderophore biosynthesis.</text>
</comment>
<evidence type="ECO:0000313" key="11">
    <source>
        <dbReference type="Proteomes" id="UP000239833"/>
    </source>
</evidence>
<evidence type="ECO:0000256" key="1">
    <source>
        <dbReference type="ARBA" id="ARBA00004924"/>
    </source>
</evidence>
<evidence type="ECO:0000256" key="2">
    <source>
        <dbReference type="ARBA" id="ARBA00006336"/>
    </source>
</evidence>
<dbReference type="STRING" id="147375.BXP28_06750"/>
<comment type="catalytic activity">
    <reaction evidence="7">
        <text>isochorismate + H2O = (2S,3S)-2,3-dihydroxy-2,3-dihydrobenzoate + pyruvate</text>
        <dbReference type="Rhea" id="RHEA:11112"/>
        <dbReference type="ChEBI" id="CHEBI:15361"/>
        <dbReference type="ChEBI" id="CHEBI:15377"/>
        <dbReference type="ChEBI" id="CHEBI:29780"/>
        <dbReference type="ChEBI" id="CHEBI:58764"/>
        <dbReference type="EC" id="3.3.2.1"/>
    </reaction>
</comment>
<dbReference type="Proteomes" id="UP000239833">
    <property type="component" value="Chromosome"/>
</dbReference>
<dbReference type="EMBL" id="CP019655">
    <property type="protein sequence ID" value="AVF26134.1"/>
    <property type="molecule type" value="Genomic_DNA"/>
</dbReference>
<proteinExistence type="inferred from homology"/>
<evidence type="ECO:0000256" key="3">
    <source>
        <dbReference type="ARBA" id="ARBA00012100"/>
    </source>
</evidence>
<dbReference type="InterPro" id="IPR036736">
    <property type="entry name" value="ACP-like_sf"/>
</dbReference>
<gene>
    <name evidence="10" type="primary">dhbB</name>
    <name evidence="10" type="ORF">ERICIII_01963</name>
</gene>
<dbReference type="InterPro" id="IPR036380">
    <property type="entry name" value="Isochorismatase-like_sf"/>
</dbReference>
<comment type="similarity">
    <text evidence="2">Belongs to the isochorismatase family.</text>
</comment>
<dbReference type="EC" id="3.3.2.1" evidence="3"/>
<dbReference type="PRINTS" id="PR01398">
    <property type="entry name" value="ISCHRISMTASE"/>
</dbReference>
<evidence type="ECO:0000256" key="4">
    <source>
        <dbReference type="ARBA" id="ARBA00022450"/>
    </source>
</evidence>
<organism evidence="10 11">
    <name type="scientific">Paenibacillus larvae subsp. larvae</name>
    <dbReference type="NCBI Taxonomy" id="147375"/>
    <lineage>
        <taxon>Bacteria</taxon>
        <taxon>Bacillati</taxon>
        <taxon>Bacillota</taxon>
        <taxon>Bacilli</taxon>
        <taxon>Bacillales</taxon>
        <taxon>Paenibacillaceae</taxon>
        <taxon>Paenibacillus</taxon>
    </lineage>
</organism>
<dbReference type="PROSITE" id="PS50075">
    <property type="entry name" value="CARRIER"/>
    <property type="match status" value="1"/>
</dbReference>
<dbReference type="InterPro" id="IPR016291">
    <property type="entry name" value="Isochorismatase"/>
</dbReference>
<feature type="domain" description="Carrier" evidence="9">
    <location>
        <begin position="222"/>
        <end position="295"/>
    </location>
</feature>
<evidence type="ECO:0000313" key="10">
    <source>
        <dbReference type="EMBL" id="AVF26134.1"/>
    </source>
</evidence>
<dbReference type="FunFam" id="3.40.50.850:FF:000002">
    <property type="entry name" value="Vibriobactin-specific isochorismatase"/>
    <property type="match status" value="1"/>
</dbReference>
<dbReference type="PANTHER" id="PTHR43540:SF3">
    <property type="entry name" value="ENTEROBACTIN SYNTHASE COMPONENT B"/>
    <property type="match status" value="1"/>
</dbReference>
<evidence type="ECO:0000256" key="6">
    <source>
        <dbReference type="ARBA" id="ARBA00022801"/>
    </source>
</evidence>
<accession>A0A2L1UDB3</accession>
<keyword evidence="4 8" id="KW-0596">Phosphopantetheine</keyword>
<dbReference type="PIRSF" id="PIRSF001111">
    <property type="entry name" value="Isochorismatase"/>
    <property type="match status" value="1"/>
</dbReference>
<dbReference type="GeneID" id="64218703"/>
<dbReference type="InterPro" id="IPR050272">
    <property type="entry name" value="Isochorismatase-like_hydrls"/>
</dbReference>
<dbReference type="SUPFAM" id="SSF52499">
    <property type="entry name" value="Isochorismatase-like hydrolases"/>
    <property type="match status" value="1"/>
</dbReference>
<dbReference type="Gene3D" id="1.10.1200.10">
    <property type="entry name" value="ACP-like"/>
    <property type="match status" value="1"/>
</dbReference>
<dbReference type="InterPro" id="IPR000868">
    <property type="entry name" value="Isochorismatase-like_dom"/>
</dbReference>
<evidence type="ECO:0000256" key="7">
    <source>
        <dbReference type="ARBA" id="ARBA00048590"/>
    </source>
</evidence>
<sequence>MAIPAISAYSMPSISDLPNNKVTWKADPKRSVLLIHDMQEYFLDAYRTGESPKVELIENIQFLRNQCKQFGIPVIYTAQPGGQTLQQRGLLQDFWGPGIPDGPYKKRIVEELSPDENDIFLTKWRYSAFKKTNLLDILHEHGRDQLIICGVYAHIGCLLTACDAFMEGIEPFFVADAVADFSLDHHKMVMKYASERCAVTTTTHLLFKEQKSSQASVKKDCSLTLELVRKQVAELLYESLEGISDYEDLIHRGLDSVRIMSLVEKWRLIGADITFARLAERPTISDWWSLLSSQAQSTMSQTDYVIKG</sequence>
<evidence type="ECO:0000256" key="8">
    <source>
        <dbReference type="PIRSR" id="PIRSR001111-50"/>
    </source>
</evidence>
<dbReference type="Pfam" id="PF00857">
    <property type="entry name" value="Isochorismatase"/>
    <property type="match status" value="1"/>
</dbReference>
<dbReference type="InterPro" id="IPR009081">
    <property type="entry name" value="PP-bd_ACP"/>
</dbReference>
<name>A0A2L1UDB3_9BACL</name>